<reference evidence="1" key="1">
    <citation type="journal article" date="2020" name="Ecol. Evol.">
        <title>Genome structure and content of the rice root-knot nematode (Meloidogyne graminicola).</title>
        <authorList>
            <person name="Phan N.T."/>
            <person name="Danchin E.G.J."/>
            <person name="Klopp C."/>
            <person name="Perfus-Barbeoch L."/>
            <person name="Kozlowski D.K."/>
            <person name="Koutsovoulos G.D."/>
            <person name="Lopez-Roques C."/>
            <person name="Bouchez O."/>
            <person name="Zahm M."/>
            <person name="Besnard G."/>
            <person name="Bellafiore S."/>
        </authorList>
    </citation>
    <scope>NUCLEOTIDE SEQUENCE</scope>
    <source>
        <strain evidence="1">VN-18</strain>
    </source>
</reference>
<gene>
    <name evidence="1" type="ORF">Mgra_00002667</name>
</gene>
<dbReference type="Proteomes" id="UP000605970">
    <property type="component" value="Unassembled WGS sequence"/>
</dbReference>
<evidence type="ECO:0000313" key="2">
    <source>
        <dbReference type="Proteomes" id="UP000605970"/>
    </source>
</evidence>
<name>A0A8S9ZYH1_9BILA</name>
<proteinExistence type="predicted"/>
<organism evidence="1 2">
    <name type="scientific">Meloidogyne graminicola</name>
    <dbReference type="NCBI Taxonomy" id="189291"/>
    <lineage>
        <taxon>Eukaryota</taxon>
        <taxon>Metazoa</taxon>
        <taxon>Ecdysozoa</taxon>
        <taxon>Nematoda</taxon>
        <taxon>Chromadorea</taxon>
        <taxon>Rhabditida</taxon>
        <taxon>Tylenchina</taxon>
        <taxon>Tylenchomorpha</taxon>
        <taxon>Tylenchoidea</taxon>
        <taxon>Meloidogynidae</taxon>
        <taxon>Meloidogyninae</taxon>
        <taxon>Meloidogyne</taxon>
    </lineage>
</organism>
<dbReference type="AlphaFoldDB" id="A0A8S9ZYH1"/>
<sequence length="63" mass="7186">MIRKEKKKPSLIFSNNSKVISNRNGSVGFEGFLYLNLNNKFILNLIINGFSQDSFTVDTLCKE</sequence>
<comment type="caution">
    <text evidence="1">The sequence shown here is derived from an EMBL/GenBank/DDBJ whole genome shotgun (WGS) entry which is preliminary data.</text>
</comment>
<keyword evidence="2" id="KW-1185">Reference proteome</keyword>
<dbReference type="EMBL" id="JABEBT010000016">
    <property type="protein sequence ID" value="KAF7637962.1"/>
    <property type="molecule type" value="Genomic_DNA"/>
</dbReference>
<evidence type="ECO:0000313" key="1">
    <source>
        <dbReference type="EMBL" id="KAF7637962.1"/>
    </source>
</evidence>
<protein>
    <submittedName>
        <fullName evidence="1">Uncharacterized protein</fullName>
    </submittedName>
</protein>
<accession>A0A8S9ZYH1</accession>